<dbReference type="OrthoDB" id="10002959at2759"/>
<gene>
    <name evidence="2" type="ORF">AFUS01_LOCUS42418</name>
</gene>
<dbReference type="EMBL" id="CAJVCH010566739">
    <property type="protein sequence ID" value="CAG7832750.1"/>
    <property type="molecule type" value="Genomic_DNA"/>
</dbReference>
<name>A0A8J2LES2_9HEXA</name>
<dbReference type="PANTHER" id="PTHR24260">
    <property type="match status" value="1"/>
</dbReference>
<dbReference type="Pfam" id="PF00089">
    <property type="entry name" value="Trypsin"/>
    <property type="match status" value="1"/>
</dbReference>
<protein>
    <recommendedName>
        <fullName evidence="1">Peptidase S1 domain-containing protein</fullName>
    </recommendedName>
</protein>
<evidence type="ECO:0000259" key="1">
    <source>
        <dbReference type="Pfam" id="PF00089"/>
    </source>
</evidence>
<dbReference type="InterPro" id="IPR001254">
    <property type="entry name" value="Trypsin_dom"/>
</dbReference>
<evidence type="ECO:0000313" key="3">
    <source>
        <dbReference type="Proteomes" id="UP000708208"/>
    </source>
</evidence>
<dbReference type="GO" id="GO:0006508">
    <property type="term" value="P:proteolysis"/>
    <property type="evidence" value="ECO:0007669"/>
    <property type="project" value="InterPro"/>
</dbReference>
<organism evidence="2 3">
    <name type="scientific">Allacma fusca</name>
    <dbReference type="NCBI Taxonomy" id="39272"/>
    <lineage>
        <taxon>Eukaryota</taxon>
        <taxon>Metazoa</taxon>
        <taxon>Ecdysozoa</taxon>
        <taxon>Arthropoda</taxon>
        <taxon>Hexapoda</taxon>
        <taxon>Collembola</taxon>
        <taxon>Symphypleona</taxon>
        <taxon>Sminthuridae</taxon>
        <taxon>Allacma</taxon>
    </lineage>
</organism>
<dbReference type="AlphaFoldDB" id="A0A8J2LES2"/>
<reference evidence="2" key="1">
    <citation type="submission" date="2021-06" db="EMBL/GenBank/DDBJ databases">
        <authorList>
            <person name="Hodson N. C."/>
            <person name="Mongue J. A."/>
            <person name="Jaron S. K."/>
        </authorList>
    </citation>
    <scope>NUCLEOTIDE SEQUENCE</scope>
</reference>
<dbReference type="PANTHER" id="PTHR24260:SF136">
    <property type="entry name" value="GH08193P-RELATED"/>
    <property type="match status" value="1"/>
</dbReference>
<dbReference type="GO" id="GO:0004252">
    <property type="term" value="F:serine-type endopeptidase activity"/>
    <property type="evidence" value="ECO:0007669"/>
    <property type="project" value="InterPro"/>
</dbReference>
<proteinExistence type="predicted"/>
<dbReference type="Proteomes" id="UP000708208">
    <property type="component" value="Unassembled WGS sequence"/>
</dbReference>
<evidence type="ECO:0000313" key="2">
    <source>
        <dbReference type="EMBL" id="CAG7832750.1"/>
    </source>
</evidence>
<sequence length="66" mass="7276">MSSNICQGDSGGSVDHKDDRGRYYAIGINSYGMSDCGNPEDVSVMARVAMYLDWIEKNTGEKFCTE</sequence>
<keyword evidence="3" id="KW-1185">Reference proteome</keyword>
<accession>A0A8J2LES2</accession>
<dbReference type="InterPro" id="IPR051333">
    <property type="entry name" value="CLIP_Serine_Protease"/>
</dbReference>
<feature type="domain" description="Peptidase S1" evidence="1">
    <location>
        <begin position="3"/>
        <end position="55"/>
    </location>
</feature>
<comment type="caution">
    <text evidence="2">The sequence shown here is derived from an EMBL/GenBank/DDBJ whole genome shotgun (WGS) entry which is preliminary data.</text>
</comment>